<evidence type="ECO:0000256" key="4">
    <source>
        <dbReference type="ARBA" id="ARBA00022723"/>
    </source>
</evidence>
<feature type="region of interest" description="Disordered" evidence="9">
    <location>
        <begin position="151"/>
        <end position="232"/>
    </location>
</feature>
<feature type="compositionally biased region" description="Polar residues" evidence="9">
    <location>
        <begin position="151"/>
        <end position="165"/>
    </location>
</feature>
<evidence type="ECO:0000256" key="2">
    <source>
        <dbReference type="ARBA" id="ARBA00012483"/>
    </source>
</evidence>
<comment type="catalytic activity">
    <reaction evidence="1">
        <text>S-ubiquitinyl-[E2 ubiquitin-conjugating enzyme]-L-cysteine + [acceptor protein]-L-lysine = [E2 ubiquitin-conjugating enzyme]-L-cysteine + N(6)-ubiquitinyl-[acceptor protein]-L-lysine.</text>
        <dbReference type="EC" id="2.3.2.27"/>
    </reaction>
</comment>
<dbReference type="PANTHER" id="PTHR45931">
    <property type="entry name" value="SI:CH211-59O9.10"/>
    <property type="match status" value="1"/>
</dbReference>
<evidence type="ECO:0000256" key="7">
    <source>
        <dbReference type="ARBA" id="ARBA00022833"/>
    </source>
</evidence>
<accession>A0ABQ8FMG3</accession>
<evidence type="ECO:0000313" key="12">
    <source>
        <dbReference type="Proteomes" id="UP001648503"/>
    </source>
</evidence>
<name>A0ABQ8FMG3_9FUNG</name>
<comment type="caution">
    <text evidence="11">The sequence shown here is derived from an EMBL/GenBank/DDBJ whole genome shotgun (WGS) entry which is preliminary data.</text>
</comment>
<dbReference type="EMBL" id="JAFCIX010000026">
    <property type="protein sequence ID" value="KAH6600843.1"/>
    <property type="molecule type" value="Genomic_DNA"/>
</dbReference>
<evidence type="ECO:0000256" key="9">
    <source>
        <dbReference type="SAM" id="MobiDB-lite"/>
    </source>
</evidence>
<evidence type="ECO:0000256" key="8">
    <source>
        <dbReference type="PROSITE-ProRule" id="PRU00175"/>
    </source>
</evidence>
<dbReference type="PROSITE" id="PS50089">
    <property type="entry name" value="ZF_RING_2"/>
    <property type="match status" value="1"/>
</dbReference>
<keyword evidence="6" id="KW-0833">Ubl conjugation pathway</keyword>
<proteinExistence type="predicted"/>
<dbReference type="Pfam" id="PF13639">
    <property type="entry name" value="zf-RING_2"/>
    <property type="match status" value="1"/>
</dbReference>
<evidence type="ECO:0000256" key="6">
    <source>
        <dbReference type="ARBA" id="ARBA00022786"/>
    </source>
</evidence>
<dbReference type="PANTHER" id="PTHR45931:SF3">
    <property type="entry name" value="RING ZINC FINGER-CONTAINING PROTEIN"/>
    <property type="match status" value="1"/>
</dbReference>
<keyword evidence="3" id="KW-0808">Transferase</keyword>
<keyword evidence="12" id="KW-1185">Reference proteome</keyword>
<dbReference type="InterPro" id="IPR001841">
    <property type="entry name" value="Znf_RING"/>
</dbReference>
<feature type="region of interest" description="Disordered" evidence="9">
    <location>
        <begin position="94"/>
        <end position="129"/>
    </location>
</feature>
<evidence type="ECO:0000313" key="11">
    <source>
        <dbReference type="EMBL" id="KAH6600843.1"/>
    </source>
</evidence>
<organism evidence="11 12">
    <name type="scientific">Batrachochytrium salamandrivorans</name>
    <dbReference type="NCBI Taxonomy" id="1357716"/>
    <lineage>
        <taxon>Eukaryota</taxon>
        <taxon>Fungi</taxon>
        <taxon>Fungi incertae sedis</taxon>
        <taxon>Chytridiomycota</taxon>
        <taxon>Chytridiomycota incertae sedis</taxon>
        <taxon>Chytridiomycetes</taxon>
        <taxon>Rhizophydiales</taxon>
        <taxon>Rhizophydiales incertae sedis</taxon>
        <taxon>Batrachochytrium</taxon>
    </lineage>
</organism>
<reference evidence="11 12" key="1">
    <citation type="submission" date="2021-02" db="EMBL/GenBank/DDBJ databases">
        <title>Variation within the Batrachochytrium salamandrivorans European outbreak.</title>
        <authorList>
            <person name="Kelly M."/>
            <person name="Pasmans F."/>
            <person name="Shea T.P."/>
            <person name="Munoz J.F."/>
            <person name="Carranza S."/>
            <person name="Cuomo C.A."/>
            <person name="Martel A."/>
        </authorList>
    </citation>
    <scope>NUCLEOTIDE SEQUENCE [LARGE SCALE GENOMIC DNA]</scope>
    <source>
        <strain evidence="11 12">AMFP18/2</strain>
    </source>
</reference>
<feature type="compositionally biased region" description="Low complexity" evidence="9">
    <location>
        <begin position="101"/>
        <end position="129"/>
    </location>
</feature>
<dbReference type="Proteomes" id="UP001648503">
    <property type="component" value="Unassembled WGS sequence"/>
</dbReference>
<evidence type="ECO:0000256" key="1">
    <source>
        <dbReference type="ARBA" id="ARBA00000900"/>
    </source>
</evidence>
<dbReference type="SMART" id="SM00184">
    <property type="entry name" value="RING"/>
    <property type="match status" value="1"/>
</dbReference>
<feature type="domain" description="RING-type" evidence="10">
    <location>
        <begin position="337"/>
        <end position="378"/>
    </location>
</feature>
<keyword evidence="7" id="KW-0862">Zinc</keyword>
<dbReference type="InterPro" id="IPR039525">
    <property type="entry name" value="RNF126-like_zinc-ribbon"/>
</dbReference>
<dbReference type="Gene3D" id="3.30.40.10">
    <property type="entry name" value="Zinc/RING finger domain, C3HC4 (zinc finger)"/>
    <property type="match status" value="1"/>
</dbReference>
<evidence type="ECO:0000259" key="10">
    <source>
        <dbReference type="PROSITE" id="PS50089"/>
    </source>
</evidence>
<dbReference type="InterPro" id="IPR013083">
    <property type="entry name" value="Znf_RING/FYVE/PHD"/>
</dbReference>
<keyword evidence="4" id="KW-0479">Metal-binding</keyword>
<protein>
    <recommendedName>
        <fullName evidence="2">RING-type E3 ubiquitin transferase</fullName>
        <ecNumber evidence="2">2.3.2.27</ecNumber>
    </recommendedName>
</protein>
<dbReference type="SUPFAM" id="SSF57850">
    <property type="entry name" value="RING/U-box"/>
    <property type="match status" value="1"/>
</dbReference>
<dbReference type="Pfam" id="PF14369">
    <property type="entry name" value="Zn_ribbon_19"/>
    <property type="match status" value="1"/>
</dbReference>
<feature type="compositionally biased region" description="Polar residues" evidence="9">
    <location>
        <begin position="177"/>
        <end position="193"/>
    </location>
</feature>
<gene>
    <name evidence="11" type="ORF">BASA50_002012</name>
</gene>
<feature type="compositionally biased region" description="Polar residues" evidence="9">
    <location>
        <begin position="211"/>
        <end position="231"/>
    </location>
</feature>
<sequence length="429" mass="46331">MDHQQPRYWCHICQAQVDANLHGLTPNCLLCNSEFIEEIEEASHPQEWTGIPASEGHGVQSGSFTMHTSVDGMPGEPSIEQLLPMILQQLLFTGNNTSTEPSPSAPSWANPNTNARGSASATSTSSNTTTHGFSFSGGWAGGATFSLPIFTSSEAPRGNSSSAEGTTRDPYTAAEGTPQSHTINQEGTHTFSFEYSHPADPNLGSAGHAGSETQTQPDQNHSNFPSEANHNLSEEGLSLEEQMLRRMFRRFSGNMNPNTTSSQDSRLATIAPILIQLLGIRGSLGDYVADGDSFEDIITRLFEQHTQGSDTQAAPSNIIASLPKEKFSKGTSSQTECAICQDEYIQDELLISLPCTHIYHPDCITSWLKLNGTCPICRFSFVDHQNNNTGDAGVGSHAENAGVGRHTENAEVGDDGSHPRIYTWDDSLD</sequence>
<evidence type="ECO:0000256" key="3">
    <source>
        <dbReference type="ARBA" id="ARBA00022679"/>
    </source>
</evidence>
<dbReference type="EC" id="2.3.2.27" evidence="2"/>
<dbReference type="InterPro" id="IPR051834">
    <property type="entry name" value="RING_finger_E3_ligase"/>
</dbReference>
<evidence type="ECO:0000256" key="5">
    <source>
        <dbReference type="ARBA" id="ARBA00022771"/>
    </source>
</evidence>
<keyword evidence="5 8" id="KW-0863">Zinc-finger</keyword>